<organism evidence="1 2">
    <name type="scientific">Oceanihabitans sediminis</name>
    <dbReference type="NCBI Taxonomy" id="1812012"/>
    <lineage>
        <taxon>Bacteria</taxon>
        <taxon>Pseudomonadati</taxon>
        <taxon>Bacteroidota</taxon>
        <taxon>Flavobacteriia</taxon>
        <taxon>Flavobacteriales</taxon>
        <taxon>Flavobacteriaceae</taxon>
        <taxon>Oceanihabitans</taxon>
    </lineage>
</organism>
<comment type="caution">
    <text evidence="1">The sequence shown here is derived from an EMBL/GenBank/DDBJ whole genome shotgun (WGS) entry which is preliminary data.</text>
</comment>
<reference evidence="1 2" key="1">
    <citation type="submission" date="2018-07" db="EMBL/GenBank/DDBJ databases">
        <title>Oceanihabitans testaceum sp. nov., isolated from marine sediment.</title>
        <authorList>
            <person name="Li C.-M."/>
        </authorList>
    </citation>
    <scope>NUCLEOTIDE SEQUENCE [LARGE SCALE GENOMIC DNA]</scope>
    <source>
        <strain evidence="1 2">S9-10</strain>
    </source>
</reference>
<evidence type="ECO:0000313" key="1">
    <source>
        <dbReference type="EMBL" id="RCU56354.1"/>
    </source>
</evidence>
<name>A0A368P2R8_9FLAO</name>
<sequence length="272" mass="31777">MILITNFAFGQDKVTIDKNLPKYEIKDEFNRFDDIGNPKNDFESLKFNFKSNSEIEIRNSYTSGFTGNDIKFSIDKHLNIKKVTYNYWTDVVDLDNLITYRVKKVNLKLNQNPFDKINGLRGMYILEVQHIRNDSLIKTEQIKGKFKNFKGINKQSSDYKWTLEQNKIWYGITNENGVYLKPDKVPSLKSDYKILVKEIKNIKGYVPSKIKAFVVINENGKIEEKPIRFLGQLDKSIEKQITKLLIELTEWYPACVNEKEVKSQIPIVIGTE</sequence>
<gene>
    <name evidence="1" type="ORF">DU428_13295</name>
</gene>
<accession>A0A368P2R8</accession>
<protein>
    <recommendedName>
        <fullName evidence="3">TonB C-terminal domain-containing protein</fullName>
    </recommendedName>
</protein>
<dbReference type="Proteomes" id="UP000252249">
    <property type="component" value="Unassembled WGS sequence"/>
</dbReference>
<evidence type="ECO:0000313" key="2">
    <source>
        <dbReference type="Proteomes" id="UP000252249"/>
    </source>
</evidence>
<proteinExistence type="predicted"/>
<dbReference type="EMBL" id="QPIG01000012">
    <property type="protein sequence ID" value="RCU56354.1"/>
    <property type="molecule type" value="Genomic_DNA"/>
</dbReference>
<evidence type="ECO:0008006" key="3">
    <source>
        <dbReference type="Google" id="ProtNLM"/>
    </source>
</evidence>
<dbReference type="AlphaFoldDB" id="A0A368P2R8"/>
<keyword evidence="2" id="KW-1185">Reference proteome</keyword>